<feature type="region of interest" description="Disordered" evidence="8">
    <location>
        <begin position="94"/>
        <end position="136"/>
    </location>
</feature>
<dbReference type="InterPro" id="IPR015955">
    <property type="entry name" value="Lactate_DH/Glyco_Ohase_4_C"/>
</dbReference>
<keyword evidence="6" id="KW-0520">NAD</keyword>
<dbReference type="Gene3D" id="3.90.110.10">
    <property type="entry name" value="Lactate dehydrogenase/glycoside hydrolase, family 4, C-terminal"/>
    <property type="match status" value="1"/>
</dbReference>
<dbReference type="Pfam" id="PF00056">
    <property type="entry name" value="Ldh_1_N"/>
    <property type="match status" value="1"/>
</dbReference>
<accession>A0A448ZED6</accession>
<evidence type="ECO:0000313" key="12">
    <source>
        <dbReference type="Proteomes" id="UP000291116"/>
    </source>
</evidence>
<feature type="compositionally biased region" description="Basic and acidic residues" evidence="8">
    <location>
        <begin position="153"/>
        <end position="166"/>
    </location>
</feature>
<dbReference type="PANTHER" id="PTHR11540:SF16">
    <property type="entry name" value="MALATE DEHYDROGENASE, MITOCHONDRIAL"/>
    <property type="match status" value="1"/>
</dbReference>
<organism evidence="11 12">
    <name type="scientific">Pseudo-nitzschia multistriata</name>
    <dbReference type="NCBI Taxonomy" id="183589"/>
    <lineage>
        <taxon>Eukaryota</taxon>
        <taxon>Sar</taxon>
        <taxon>Stramenopiles</taxon>
        <taxon>Ochrophyta</taxon>
        <taxon>Bacillariophyta</taxon>
        <taxon>Bacillariophyceae</taxon>
        <taxon>Bacillariophycidae</taxon>
        <taxon>Bacillariales</taxon>
        <taxon>Bacillariaceae</taxon>
        <taxon>Pseudo-nitzschia</taxon>
    </lineage>
</organism>
<feature type="domain" description="Lactate/malate dehydrogenase C-terminal" evidence="10">
    <location>
        <begin position="493"/>
        <end position="655"/>
    </location>
</feature>
<dbReference type="EC" id="1.1.1.37" evidence="3"/>
<dbReference type="PROSITE" id="PS00068">
    <property type="entry name" value="MDH"/>
    <property type="match status" value="1"/>
</dbReference>
<comment type="similarity">
    <text evidence="1">Belongs to the LDH/MDH superfamily. MDH type 1 family.</text>
</comment>
<dbReference type="InterPro" id="IPR010097">
    <property type="entry name" value="Malate_DH_type1"/>
</dbReference>
<comment type="subunit">
    <text evidence="2">Homodimer.</text>
</comment>
<dbReference type="Pfam" id="PF02866">
    <property type="entry name" value="Ldh_1_C"/>
    <property type="match status" value="1"/>
</dbReference>
<dbReference type="Proteomes" id="UP000291116">
    <property type="component" value="Unassembled WGS sequence"/>
</dbReference>
<dbReference type="InterPro" id="IPR036291">
    <property type="entry name" value="NAD(P)-bd_dom_sf"/>
</dbReference>
<proteinExistence type="inferred from homology"/>
<dbReference type="NCBIfam" id="TIGR01772">
    <property type="entry name" value="MDH_euk_gproteo"/>
    <property type="match status" value="1"/>
</dbReference>
<evidence type="ECO:0000256" key="3">
    <source>
        <dbReference type="ARBA" id="ARBA00012995"/>
    </source>
</evidence>
<keyword evidence="4" id="KW-0816">Tricarboxylic acid cycle</keyword>
<evidence type="ECO:0000256" key="4">
    <source>
        <dbReference type="ARBA" id="ARBA00022532"/>
    </source>
</evidence>
<dbReference type="InterPro" id="IPR001236">
    <property type="entry name" value="Lactate/malate_DH_N"/>
</dbReference>
<dbReference type="GO" id="GO:0005737">
    <property type="term" value="C:cytoplasm"/>
    <property type="evidence" value="ECO:0007669"/>
    <property type="project" value="TreeGrafter"/>
</dbReference>
<dbReference type="Gene3D" id="3.40.50.720">
    <property type="entry name" value="NAD(P)-binding Rossmann-like Domain"/>
    <property type="match status" value="1"/>
</dbReference>
<keyword evidence="5" id="KW-0560">Oxidoreductase</keyword>
<evidence type="ECO:0000256" key="2">
    <source>
        <dbReference type="ARBA" id="ARBA00011738"/>
    </source>
</evidence>
<evidence type="ECO:0000259" key="9">
    <source>
        <dbReference type="Pfam" id="PF00056"/>
    </source>
</evidence>
<evidence type="ECO:0000259" key="10">
    <source>
        <dbReference type="Pfam" id="PF02866"/>
    </source>
</evidence>
<name>A0A448ZED6_9STRA</name>
<dbReference type="GO" id="GO:0006099">
    <property type="term" value="P:tricarboxylic acid cycle"/>
    <property type="evidence" value="ECO:0007669"/>
    <property type="project" value="UniProtKB-KW"/>
</dbReference>
<dbReference type="SUPFAM" id="SSF56327">
    <property type="entry name" value="LDH C-terminal domain-like"/>
    <property type="match status" value="1"/>
</dbReference>
<feature type="region of interest" description="Disordered" evidence="8">
    <location>
        <begin position="153"/>
        <end position="215"/>
    </location>
</feature>
<evidence type="ECO:0000256" key="6">
    <source>
        <dbReference type="ARBA" id="ARBA00023027"/>
    </source>
</evidence>
<feature type="domain" description="Lactate/malate dehydrogenase N-terminal" evidence="9">
    <location>
        <begin position="340"/>
        <end position="491"/>
    </location>
</feature>
<dbReference type="AlphaFoldDB" id="A0A448ZED6"/>
<gene>
    <name evidence="11" type="ORF">PSNMU_V1.4_AUG-EV-PASAV3_0072690</name>
</gene>
<protein>
    <recommendedName>
        <fullName evidence="3">malate dehydrogenase</fullName>
        <ecNumber evidence="3">1.1.1.37</ecNumber>
    </recommendedName>
</protein>
<evidence type="ECO:0000256" key="8">
    <source>
        <dbReference type="SAM" id="MobiDB-lite"/>
    </source>
</evidence>
<evidence type="ECO:0000256" key="5">
    <source>
        <dbReference type="ARBA" id="ARBA00023002"/>
    </source>
</evidence>
<sequence>MRWTTRQSSGACQPVARHRRGEALPVCGWQTSGRAGGWIHRWCLRSTNRSGVAVPLRCRHVRVPPGDRACIDPDQRLFASTRLLPLVGVAEIGIPGPRRDGQVRDPQPVRNHPEVDRVGDRPVDAPARKGLRDPPADLSEDVRIALQQAQGAKECHQVGGKEEGLGRGRLFGDGGPRRRFPGGEPPVEKGKAGKKVGPVEDQSQGGPPQGAHRVPVPVGGGRCRCRCRCGRSPRRKAPALDEELGAQVGNPHDGSGLQARLHESPSYHGGARVGVGVGVGLCREQNQPSQCHRSAPPCPTVPSPNMFASTTSRRVLNAALSATHHKNNRFYSSTAAMGKKVAVLGAAGGIGQPLSMLLKLSENVTELSLYDIVGTPGVAADLSHIPSKASVTGSVPSSPTWPPSGDSGLETALTGADVVVIPAGVPRKPGMTRDDLFATNAGIVKTLVEGCAEHCPGAVLAIISNPVNSTVPIAAEVLKKKGVYDPKKLCGVTTLDVIRANTFVGASTGGDPSAIDVPVIGGHAGITILSLFSQVPGYTPGAEELDAITHRTQFGGDEVVQAKAGAGSATLSMAYAGYLFTDKVLQAMNGADDIVQCAYVASDVTDASFFSSPCKFGPEGVEEVRGFGAISEYEEGWLNKMLPDLKAQIQKGIDFANQ</sequence>
<comment type="catalytic activity">
    <reaction evidence="7">
        <text>(S)-malate + NAD(+) = oxaloacetate + NADH + H(+)</text>
        <dbReference type="Rhea" id="RHEA:21432"/>
        <dbReference type="ChEBI" id="CHEBI:15378"/>
        <dbReference type="ChEBI" id="CHEBI:15589"/>
        <dbReference type="ChEBI" id="CHEBI:16452"/>
        <dbReference type="ChEBI" id="CHEBI:57540"/>
        <dbReference type="ChEBI" id="CHEBI:57945"/>
        <dbReference type="EC" id="1.1.1.37"/>
    </reaction>
</comment>
<dbReference type="PANTHER" id="PTHR11540">
    <property type="entry name" value="MALATE AND LACTATE DEHYDROGENASE"/>
    <property type="match status" value="1"/>
</dbReference>
<dbReference type="GO" id="GO:0006108">
    <property type="term" value="P:malate metabolic process"/>
    <property type="evidence" value="ECO:0007669"/>
    <property type="project" value="InterPro"/>
</dbReference>
<dbReference type="GO" id="GO:0030060">
    <property type="term" value="F:L-malate dehydrogenase (NAD+) activity"/>
    <property type="evidence" value="ECO:0007669"/>
    <property type="project" value="UniProtKB-EC"/>
</dbReference>
<dbReference type="FunFam" id="3.90.110.10:FF:000001">
    <property type="entry name" value="Malate dehydrogenase"/>
    <property type="match status" value="1"/>
</dbReference>
<dbReference type="EMBL" id="CAACVS010000279">
    <property type="protein sequence ID" value="VEU40385.1"/>
    <property type="molecule type" value="Genomic_DNA"/>
</dbReference>
<dbReference type="FunFam" id="3.40.50.720:FF:000013">
    <property type="entry name" value="Malate dehydrogenase"/>
    <property type="match status" value="1"/>
</dbReference>
<reference evidence="11 12" key="1">
    <citation type="submission" date="2019-01" db="EMBL/GenBank/DDBJ databases">
        <authorList>
            <person name="Ferrante I. M."/>
        </authorList>
    </citation>
    <scope>NUCLEOTIDE SEQUENCE [LARGE SCALE GENOMIC DNA]</scope>
    <source>
        <strain evidence="11 12">B856</strain>
    </source>
</reference>
<evidence type="ECO:0000313" key="11">
    <source>
        <dbReference type="EMBL" id="VEU40385.1"/>
    </source>
</evidence>
<dbReference type="InterPro" id="IPR001252">
    <property type="entry name" value="Malate_DH_AS"/>
</dbReference>
<keyword evidence="12" id="KW-1185">Reference proteome</keyword>
<dbReference type="OrthoDB" id="4069699at2759"/>
<evidence type="ECO:0000256" key="1">
    <source>
        <dbReference type="ARBA" id="ARBA00008824"/>
    </source>
</evidence>
<feature type="compositionally biased region" description="Basic and acidic residues" evidence="8">
    <location>
        <begin position="111"/>
        <end position="136"/>
    </location>
</feature>
<dbReference type="SUPFAM" id="SSF51735">
    <property type="entry name" value="NAD(P)-binding Rossmann-fold domains"/>
    <property type="match status" value="1"/>
</dbReference>
<evidence type="ECO:0000256" key="7">
    <source>
        <dbReference type="ARBA" id="ARBA00048313"/>
    </source>
</evidence>
<dbReference type="CDD" id="cd01337">
    <property type="entry name" value="MDH_glyoxysomal_mitochondrial"/>
    <property type="match status" value="1"/>
</dbReference>
<dbReference type="InterPro" id="IPR022383">
    <property type="entry name" value="Lactate/malate_DH_C"/>
</dbReference>